<organism evidence="2 3">
    <name type="scientific">Prorocentrum cordatum</name>
    <dbReference type="NCBI Taxonomy" id="2364126"/>
    <lineage>
        <taxon>Eukaryota</taxon>
        <taxon>Sar</taxon>
        <taxon>Alveolata</taxon>
        <taxon>Dinophyceae</taxon>
        <taxon>Prorocentrales</taxon>
        <taxon>Prorocentraceae</taxon>
        <taxon>Prorocentrum</taxon>
    </lineage>
</organism>
<keyword evidence="3" id="KW-1185">Reference proteome</keyword>
<evidence type="ECO:0000256" key="1">
    <source>
        <dbReference type="SAM" id="MobiDB-lite"/>
    </source>
</evidence>
<proteinExistence type="predicted"/>
<sequence>MSCFLASLLVLGKHMATEHVLRRRVLGHFRAACRFPPAVAALGAVLGGRHRQLQEADKGALACAAFKVFRAAAPAEVGDGRVFEQSRILFSMLVGHSASGDGEGELWRSVRLPAGGAEAEDEEEEEENAWLDAEERGAAAESGAGCEEVVGSAWLARRAPWLRAAWPNCDEVSLWVGPAGEPAAGAHARSCRYPWTTLRSECGKDDAVPLKLVATLSLMHAAPPCLTRGAGGRVVVFRGMPPCSVGEVLLFDPLTGEERGVDPHKHAQELGRLPGCEDEEDVDARGGLPAKEAVIVCLDTSKSMCQDTGFPEEGDEAAQEDHQGPSVEENGWDETPPEDDSPTALLEALRRLSAHPNLEDFRCALKAETTAGGQETLALVLLQARWRITRGRDQGAPRLGAERHPALLPPPRRLRGCPPWARPRLRPERRPGREWSGGAGPPPLPDHAGRHARSSGGR</sequence>
<dbReference type="EMBL" id="CAUYUJ010016617">
    <property type="protein sequence ID" value="CAK0867200.1"/>
    <property type="molecule type" value="Genomic_DNA"/>
</dbReference>
<evidence type="ECO:0000313" key="2">
    <source>
        <dbReference type="EMBL" id="CAK0867200.1"/>
    </source>
</evidence>
<reference evidence="2" key="1">
    <citation type="submission" date="2023-10" db="EMBL/GenBank/DDBJ databases">
        <authorList>
            <person name="Chen Y."/>
            <person name="Shah S."/>
            <person name="Dougan E. K."/>
            <person name="Thang M."/>
            <person name="Chan C."/>
        </authorList>
    </citation>
    <scope>NUCLEOTIDE SEQUENCE [LARGE SCALE GENOMIC DNA]</scope>
</reference>
<gene>
    <name evidence="2" type="ORF">PCOR1329_LOCUS54195</name>
</gene>
<feature type="compositionally biased region" description="Basic and acidic residues" evidence="1">
    <location>
        <begin position="393"/>
        <end position="405"/>
    </location>
</feature>
<feature type="region of interest" description="Disordered" evidence="1">
    <location>
        <begin position="393"/>
        <end position="458"/>
    </location>
</feature>
<name>A0ABN9V3K0_9DINO</name>
<dbReference type="Proteomes" id="UP001189429">
    <property type="component" value="Unassembled WGS sequence"/>
</dbReference>
<evidence type="ECO:0000313" key="3">
    <source>
        <dbReference type="Proteomes" id="UP001189429"/>
    </source>
</evidence>
<comment type="caution">
    <text evidence="2">The sequence shown here is derived from an EMBL/GenBank/DDBJ whole genome shotgun (WGS) entry which is preliminary data.</text>
</comment>
<feature type="region of interest" description="Disordered" evidence="1">
    <location>
        <begin position="306"/>
        <end position="342"/>
    </location>
</feature>
<accession>A0ABN9V3K0</accession>
<protein>
    <submittedName>
        <fullName evidence="2">Uncharacterized protein</fullName>
    </submittedName>
</protein>
<feature type="compositionally biased region" description="Acidic residues" evidence="1">
    <location>
        <begin position="330"/>
        <end position="341"/>
    </location>
</feature>